<organism evidence="2 3">
    <name type="scientific">Chryseobacterium luteum</name>
    <dbReference type="NCBI Taxonomy" id="421531"/>
    <lineage>
        <taxon>Bacteria</taxon>
        <taxon>Pseudomonadati</taxon>
        <taxon>Bacteroidota</taxon>
        <taxon>Flavobacteriia</taxon>
        <taxon>Flavobacteriales</taxon>
        <taxon>Weeksellaceae</taxon>
        <taxon>Chryseobacterium group</taxon>
        <taxon>Chryseobacterium</taxon>
    </lineage>
</organism>
<keyword evidence="3" id="KW-1185">Reference proteome</keyword>
<comment type="caution">
    <text evidence="2">The sequence shown here is derived from an EMBL/GenBank/DDBJ whole genome shotgun (WGS) entry which is preliminary data.</text>
</comment>
<dbReference type="OrthoDB" id="196738at2"/>
<proteinExistence type="predicted"/>
<reference evidence="2 3" key="1">
    <citation type="submission" date="2014-07" db="EMBL/GenBank/DDBJ databases">
        <title>Genome of Chryseobacterium luteum DSM 18605.</title>
        <authorList>
            <person name="Stropko S.J."/>
            <person name="Pipes S.E."/>
            <person name="Newman J.D."/>
        </authorList>
    </citation>
    <scope>NUCLEOTIDE SEQUENCE [LARGE SCALE GENOMIC DNA]</scope>
    <source>
        <strain evidence="2 3">DSM 18605</strain>
    </source>
</reference>
<sequence length="152" mass="17394">MKTVKKILFWALVVFALIQFIPVDKVNQPVNPAVNFVDAKKTPEKIGNLIKGACYDCHSNETVYPKYAQIAPVSWSIKSHVNEGREHLNFSVWGNYNKELKESMLSKSIQTVQSKAMPMPGYIVYHKKANLTDAERALLVHYFEEMLKSKSY</sequence>
<dbReference type="AlphaFoldDB" id="A0A085ZYK3"/>
<dbReference type="Pfam" id="PF14376">
    <property type="entry name" value="Haem_bd"/>
    <property type="match status" value="1"/>
</dbReference>
<accession>A0A085ZYK3</accession>
<dbReference type="EMBL" id="JPRO01000001">
    <property type="protein sequence ID" value="KFF09517.1"/>
    <property type="molecule type" value="Genomic_DNA"/>
</dbReference>
<gene>
    <name evidence="2" type="ORF">IX38_03230</name>
</gene>
<dbReference type="Proteomes" id="UP000028703">
    <property type="component" value="Unassembled WGS sequence"/>
</dbReference>
<evidence type="ECO:0000259" key="1">
    <source>
        <dbReference type="SMART" id="SM01235"/>
    </source>
</evidence>
<dbReference type="STRING" id="421531.IX38_03230"/>
<evidence type="ECO:0000313" key="3">
    <source>
        <dbReference type="Proteomes" id="UP000028703"/>
    </source>
</evidence>
<evidence type="ECO:0000313" key="2">
    <source>
        <dbReference type="EMBL" id="KFF09517.1"/>
    </source>
</evidence>
<dbReference type="SMART" id="SM01235">
    <property type="entry name" value="Haem_bd"/>
    <property type="match status" value="1"/>
</dbReference>
<dbReference type="RefSeq" id="WP_034701415.1">
    <property type="nucleotide sequence ID" value="NZ_JPRO01000001.1"/>
</dbReference>
<dbReference type="InterPro" id="IPR025992">
    <property type="entry name" value="Haem-bd"/>
</dbReference>
<protein>
    <recommendedName>
        <fullName evidence="1">Haem-binding domain-containing protein</fullName>
    </recommendedName>
</protein>
<dbReference type="eggNOG" id="COG2010">
    <property type="taxonomic scope" value="Bacteria"/>
</dbReference>
<feature type="domain" description="Haem-binding" evidence="1">
    <location>
        <begin position="12"/>
        <end position="147"/>
    </location>
</feature>
<name>A0A085ZYK3_9FLAO</name>